<dbReference type="KEGG" id="csty:KN1_00710"/>
<dbReference type="GeneID" id="66161825"/>
<dbReference type="InterPro" id="IPR001173">
    <property type="entry name" value="Glyco_trans_2-like"/>
</dbReference>
<feature type="domain" description="Glycosyltransferase 2-like" evidence="1">
    <location>
        <begin position="9"/>
        <end position="93"/>
    </location>
</feature>
<dbReference type="EMBL" id="AP024597">
    <property type="protein sequence ID" value="BCU68774.1"/>
    <property type="molecule type" value="Genomic_DNA"/>
</dbReference>
<reference evidence="2 3" key="1">
    <citation type="submission" date="2021-04" db="EMBL/GenBank/DDBJ databases">
        <title>Complete genome sequence of Stygiolobus sp. KN-1.</title>
        <authorList>
            <person name="Nakamura K."/>
            <person name="Sakai H."/>
            <person name="Kurosawa N."/>
        </authorList>
    </citation>
    <scope>NUCLEOTIDE SEQUENCE [LARGE SCALE GENOMIC DNA]</scope>
    <source>
        <strain evidence="2 3">KN-1</strain>
    </source>
</reference>
<dbReference type="CDD" id="cd00761">
    <property type="entry name" value="Glyco_tranf_GTA_type"/>
    <property type="match status" value="1"/>
</dbReference>
<keyword evidence="3" id="KW-1185">Reference proteome</keyword>
<organism evidence="2 3">
    <name type="scientific">Stygiolobus caldivivus</name>
    <dbReference type="NCBI Taxonomy" id="2824673"/>
    <lineage>
        <taxon>Archaea</taxon>
        <taxon>Thermoproteota</taxon>
        <taxon>Thermoprotei</taxon>
        <taxon>Sulfolobales</taxon>
        <taxon>Sulfolobaceae</taxon>
        <taxon>Stygiolobus</taxon>
    </lineage>
</organism>
<protein>
    <recommendedName>
        <fullName evidence="1">Glycosyltransferase 2-like domain-containing protein</fullName>
    </recommendedName>
</protein>
<dbReference type="RefSeq" id="WP_221288644.1">
    <property type="nucleotide sequence ID" value="NZ_AP024597.1"/>
</dbReference>
<dbReference type="SUPFAM" id="SSF53448">
    <property type="entry name" value="Nucleotide-diphospho-sugar transferases"/>
    <property type="match status" value="1"/>
</dbReference>
<proteinExistence type="predicted"/>
<gene>
    <name evidence="2" type="ORF">KN1_00710</name>
</gene>
<dbReference type="Proteomes" id="UP000825123">
    <property type="component" value="Chromosome"/>
</dbReference>
<evidence type="ECO:0000313" key="2">
    <source>
        <dbReference type="EMBL" id="BCU68774.1"/>
    </source>
</evidence>
<dbReference type="AlphaFoldDB" id="A0A8D5ZGG0"/>
<dbReference type="Pfam" id="PF00535">
    <property type="entry name" value="Glycos_transf_2"/>
    <property type="match status" value="1"/>
</dbReference>
<evidence type="ECO:0000259" key="1">
    <source>
        <dbReference type="Pfam" id="PF00535"/>
    </source>
</evidence>
<dbReference type="Gene3D" id="3.90.550.10">
    <property type="entry name" value="Spore Coat Polysaccharide Biosynthesis Protein SpsA, Chain A"/>
    <property type="match status" value="1"/>
</dbReference>
<sequence length="321" mass="37755">MDRICVYGTVFNNVNTIEESIKSVFNPSYDIVIVDNYSRDGTWEKLQELRKEYNLTLLRLKSSRGKGRAYALEHCPDNSITAYFDLDTYYNENFHKAIQWTTTMLDKIVYGPFSLIAKKEIIKNEGSWRDLNVGEDTEFSIRIGFDYYIPVIATINLYRKNIDREFRYAKGIKYYKRRLRNTIDSIRGHGFNYHDIIEIYSNYGKMVTLAASIVFILAKLKGIYRYNKEVHNDILLIYNSLSKLVNPKELAIPEKFFMYPLPLMYSNMKSYTSQNLKEKLGDLLLYKCNDGYFRYVKNEEGLKLTLQQSNSPQIECIKEPL</sequence>
<dbReference type="InterPro" id="IPR029044">
    <property type="entry name" value="Nucleotide-diphossugar_trans"/>
</dbReference>
<accession>A0A8D5ZGG0</accession>
<name>A0A8D5ZGG0_9CREN</name>
<evidence type="ECO:0000313" key="3">
    <source>
        <dbReference type="Proteomes" id="UP000825123"/>
    </source>
</evidence>